<organism evidence="3 4">
    <name type="scientific">Brevundimonas nasdae</name>
    <dbReference type="NCBI Taxonomy" id="172043"/>
    <lineage>
        <taxon>Bacteria</taxon>
        <taxon>Pseudomonadati</taxon>
        <taxon>Pseudomonadota</taxon>
        <taxon>Alphaproteobacteria</taxon>
        <taxon>Caulobacterales</taxon>
        <taxon>Caulobacteraceae</taxon>
        <taxon>Brevundimonas</taxon>
    </lineage>
</organism>
<dbReference type="EMBL" id="CP080034">
    <property type="protein sequence ID" value="QYC09471.1"/>
    <property type="molecule type" value="Genomic_DNA"/>
</dbReference>
<accession>A0ABX8TE61</accession>
<feature type="chain" id="PRO_5045541468" evidence="2">
    <location>
        <begin position="25"/>
        <end position="460"/>
    </location>
</feature>
<gene>
    <name evidence="3" type="ORF">KWG56_12805</name>
</gene>
<keyword evidence="2" id="KW-0732">Signal</keyword>
<name>A0ABX8TE61_9CAUL</name>
<dbReference type="InterPro" id="IPR045748">
    <property type="entry name" value="DcaP"/>
</dbReference>
<keyword evidence="4" id="KW-1185">Reference proteome</keyword>
<sequence length="460" mass="48676">MIKTSLMAGSAVAALLITPGAALAQTGGGQTSGGQAALEARIAQLEAELTALKTEVVASRTQQAAQQEDILRLETRPAASPPAPVQQAAAPAPLSEGFRIGDHTVRFGGFIKLDASVSRYSDGAPLNGDSLREFHVPGSVPIGGQSEDAATDFNARQTRFWLTTDGVVGGHKIGTRLEMDFQTLPGVTDQRTTSPANPALRRAFVTIDNWLFGQEWSNFQNTAVLPESADFIGAAEGTVFVRQAQVRYTRGPLSISVENPETTVTPFGGGARILNNANSLPDVTARYAVSRPWGDVQVAGLLRQLKHQNTAADIDASTTGWGLSASAKIKVGDKDDIRLMLSGGEGIGRYLGLNFSNDAVVTASGDLEAIGVVAGFAAYRHVWAPGVRSNLIWSAQRVDNDTAITGLNVNRSAQSLHANLIWSPVAAFDLGAELMFADREIETGASGDMTRLILFAKYGF</sequence>
<evidence type="ECO:0000256" key="2">
    <source>
        <dbReference type="SAM" id="SignalP"/>
    </source>
</evidence>
<evidence type="ECO:0000256" key="1">
    <source>
        <dbReference type="SAM" id="Coils"/>
    </source>
</evidence>
<evidence type="ECO:0000313" key="4">
    <source>
        <dbReference type="Proteomes" id="UP000824334"/>
    </source>
</evidence>
<dbReference type="Pfam" id="PF19577">
    <property type="entry name" value="DcaP"/>
    <property type="match status" value="1"/>
</dbReference>
<dbReference type="Proteomes" id="UP000824334">
    <property type="component" value="Chromosome"/>
</dbReference>
<reference evidence="3 4" key="1">
    <citation type="submission" date="2021-07" db="EMBL/GenBank/DDBJ databases">
        <title>Isolation and characterization of bacteria from a gold mining with a capacity of golden bioaccumulation.</title>
        <authorList>
            <person name="Yang X.J."/>
        </authorList>
    </citation>
    <scope>NUCLEOTIDE SEQUENCE [LARGE SCALE GENOMIC DNA]</scope>
    <source>
        <strain evidence="3 4">Au29</strain>
    </source>
</reference>
<dbReference type="GeneID" id="94376157"/>
<feature type="signal peptide" evidence="2">
    <location>
        <begin position="1"/>
        <end position="24"/>
    </location>
</feature>
<dbReference type="RefSeq" id="WP_219355045.1">
    <property type="nucleotide sequence ID" value="NZ_CP080034.1"/>
</dbReference>
<evidence type="ECO:0000313" key="3">
    <source>
        <dbReference type="EMBL" id="QYC09471.1"/>
    </source>
</evidence>
<keyword evidence="1" id="KW-0175">Coiled coil</keyword>
<protein>
    <submittedName>
        <fullName evidence="3">Porin</fullName>
    </submittedName>
</protein>
<proteinExistence type="predicted"/>
<feature type="coiled-coil region" evidence="1">
    <location>
        <begin position="35"/>
        <end position="62"/>
    </location>
</feature>